<organism evidence="1 2">
    <name type="scientific">Streptosporangium jomthongense</name>
    <dbReference type="NCBI Taxonomy" id="1193683"/>
    <lineage>
        <taxon>Bacteria</taxon>
        <taxon>Bacillati</taxon>
        <taxon>Actinomycetota</taxon>
        <taxon>Actinomycetes</taxon>
        <taxon>Streptosporangiales</taxon>
        <taxon>Streptosporangiaceae</taxon>
        <taxon>Streptosporangium</taxon>
    </lineage>
</organism>
<name>A0ABV8F584_9ACTN</name>
<proteinExistence type="predicted"/>
<gene>
    <name evidence="1" type="ORF">ACFOYY_25070</name>
</gene>
<sequence>MTFTDKGDTFNGLSATCGSCGTTSTAAHGFAGLTCTCGRVLSGSGRSNEPDLSRR</sequence>
<accession>A0ABV8F584</accession>
<dbReference type="Proteomes" id="UP001595698">
    <property type="component" value="Unassembled WGS sequence"/>
</dbReference>
<comment type="caution">
    <text evidence="1">The sequence shown here is derived from an EMBL/GenBank/DDBJ whole genome shotgun (WGS) entry which is preliminary data.</text>
</comment>
<keyword evidence="2" id="KW-1185">Reference proteome</keyword>
<reference evidence="2" key="1">
    <citation type="journal article" date="2019" name="Int. J. Syst. Evol. Microbiol.">
        <title>The Global Catalogue of Microorganisms (GCM) 10K type strain sequencing project: providing services to taxonomists for standard genome sequencing and annotation.</title>
        <authorList>
            <consortium name="The Broad Institute Genomics Platform"/>
            <consortium name="The Broad Institute Genome Sequencing Center for Infectious Disease"/>
            <person name="Wu L."/>
            <person name="Ma J."/>
        </authorList>
    </citation>
    <scope>NUCLEOTIDE SEQUENCE [LARGE SCALE GENOMIC DNA]</scope>
    <source>
        <strain evidence="2">TBRC 7912</strain>
    </source>
</reference>
<dbReference type="EMBL" id="JBHSBC010000030">
    <property type="protein sequence ID" value="MFC3983424.1"/>
    <property type="molecule type" value="Genomic_DNA"/>
</dbReference>
<evidence type="ECO:0000313" key="1">
    <source>
        <dbReference type="EMBL" id="MFC3983424.1"/>
    </source>
</evidence>
<protein>
    <submittedName>
        <fullName evidence="1">Uncharacterized protein</fullName>
    </submittedName>
</protein>
<evidence type="ECO:0000313" key="2">
    <source>
        <dbReference type="Proteomes" id="UP001595698"/>
    </source>
</evidence>
<dbReference type="RefSeq" id="WP_386192560.1">
    <property type="nucleotide sequence ID" value="NZ_JBHSBC010000030.1"/>
</dbReference>